<dbReference type="Gene3D" id="2.160.20.80">
    <property type="entry name" value="E3 ubiquitin-protein ligase SopA"/>
    <property type="match status" value="1"/>
</dbReference>
<sequence>MPTPRRVPAGPDASRYAPGLPDPDLPADEEELQHRTQPPLTGGDHDGELFPADLDLSGVDARDARFLGCVVRCARADALQLAGARFVDCRITGLGATEAPWRAGTWRDTVVEGCRIGALDLSTASWNRVLVRGGRVDFANLRGAELVDVTFDGVDLRDLDLGSANLRRVRFSGCRIGRLDVTGARLEAVDLRGSDITDGLDGVGDLRGAVVSSSQLLQLAPLMAAHLGVVVED</sequence>
<evidence type="ECO:0000313" key="2">
    <source>
        <dbReference type="EMBL" id="MEW9267409.1"/>
    </source>
</evidence>
<accession>A0ABV3PCP1</accession>
<comment type="caution">
    <text evidence="2">The sequence shown here is derived from an EMBL/GenBank/DDBJ whole genome shotgun (WGS) entry which is preliminary data.</text>
</comment>
<proteinExistence type="predicted"/>
<dbReference type="EMBL" id="JBFNQN010000017">
    <property type="protein sequence ID" value="MEW9267409.1"/>
    <property type="molecule type" value="Genomic_DNA"/>
</dbReference>
<dbReference type="InterPro" id="IPR001646">
    <property type="entry name" value="5peptide_repeat"/>
</dbReference>
<reference evidence="2 3" key="1">
    <citation type="submission" date="2024-07" db="EMBL/GenBank/DDBJ databases">
        <authorList>
            <person name="Thanompreechachai J."/>
            <person name="Duangmal K."/>
        </authorList>
    </citation>
    <scope>NUCLEOTIDE SEQUENCE [LARGE SCALE GENOMIC DNA]</scope>
    <source>
        <strain evidence="2 3">KCTC 19886</strain>
    </source>
</reference>
<dbReference type="RefSeq" id="WP_367640724.1">
    <property type="nucleotide sequence ID" value="NZ_JBFNQN010000017.1"/>
</dbReference>
<gene>
    <name evidence="2" type="ORF">AB1207_21910</name>
</gene>
<dbReference type="Pfam" id="PF00805">
    <property type="entry name" value="Pentapeptide"/>
    <property type="match status" value="1"/>
</dbReference>
<keyword evidence="3" id="KW-1185">Reference proteome</keyword>
<dbReference type="PANTHER" id="PTHR14136">
    <property type="entry name" value="BTB_POZ DOMAIN-CONTAINING PROTEIN KCTD9"/>
    <property type="match status" value="1"/>
</dbReference>
<dbReference type="PANTHER" id="PTHR14136:SF17">
    <property type="entry name" value="BTB_POZ DOMAIN-CONTAINING PROTEIN KCTD9"/>
    <property type="match status" value="1"/>
</dbReference>
<organism evidence="2 3">
    <name type="scientific">Kineococcus endophyticus</name>
    <dbReference type="NCBI Taxonomy" id="1181883"/>
    <lineage>
        <taxon>Bacteria</taxon>
        <taxon>Bacillati</taxon>
        <taxon>Actinomycetota</taxon>
        <taxon>Actinomycetes</taxon>
        <taxon>Kineosporiales</taxon>
        <taxon>Kineosporiaceae</taxon>
        <taxon>Kineococcus</taxon>
    </lineage>
</organism>
<dbReference type="InterPro" id="IPR051082">
    <property type="entry name" value="Pentapeptide-BTB/POZ_domain"/>
</dbReference>
<protein>
    <submittedName>
        <fullName evidence="2">Pentapeptide repeat-containing protein</fullName>
    </submittedName>
</protein>
<feature type="region of interest" description="Disordered" evidence="1">
    <location>
        <begin position="1"/>
        <end position="48"/>
    </location>
</feature>
<dbReference type="Proteomes" id="UP001555826">
    <property type="component" value="Unassembled WGS sequence"/>
</dbReference>
<evidence type="ECO:0000256" key="1">
    <source>
        <dbReference type="SAM" id="MobiDB-lite"/>
    </source>
</evidence>
<evidence type="ECO:0000313" key="3">
    <source>
        <dbReference type="Proteomes" id="UP001555826"/>
    </source>
</evidence>
<dbReference type="SUPFAM" id="SSF141571">
    <property type="entry name" value="Pentapeptide repeat-like"/>
    <property type="match status" value="1"/>
</dbReference>
<name>A0ABV3PCP1_9ACTN</name>